<evidence type="ECO:0000256" key="3">
    <source>
        <dbReference type="ARBA" id="ARBA00023163"/>
    </source>
</evidence>
<dbReference type="KEGG" id="act:ACLA_002610"/>
<dbReference type="InterPro" id="IPR019136">
    <property type="entry name" value="TF_IIIC_su-5_HTH"/>
</dbReference>
<reference evidence="8 9" key="1">
    <citation type="journal article" date="2008" name="PLoS Genet.">
        <title>Genomic islands in the pathogenic filamentous fungus Aspergillus fumigatus.</title>
        <authorList>
            <person name="Fedorova N.D."/>
            <person name="Khaldi N."/>
            <person name="Joardar V.S."/>
            <person name="Maiti R."/>
            <person name="Amedeo P."/>
            <person name="Anderson M.J."/>
            <person name="Crabtree J."/>
            <person name="Silva J.C."/>
            <person name="Badger J.H."/>
            <person name="Albarraq A."/>
            <person name="Angiuoli S."/>
            <person name="Bussey H."/>
            <person name="Bowyer P."/>
            <person name="Cotty P.J."/>
            <person name="Dyer P.S."/>
            <person name="Egan A."/>
            <person name="Galens K."/>
            <person name="Fraser-Liggett C.M."/>
            <person name="Haas B.J."/>
            <person name="Inman J.M."/>
            <person name="Kent R."/>
            <person name="Lemieux S."/>
            <person name="Malavazi I."/>
            <person name="Orvis J."/>
            <person name="Roemer T."/>
            <person name="Ronning C.M."/>
            <person name="Sundaram J.P."/>
            <person name="Sutton G."/>
            <person name="Turner G."/>
            <person name="Venter J.C."/>
            <person name="White O.R."/>
            <person name="Whitty B.R."/>
            <person name="Youngman P."/>
            <person name="Wolfe K.H."/>
            <person name="Goldman G.H."/>
            <person name="Wortman J.R."/>
            <person name="Jiang B."/>
            <person name="Denning D.W."/>
            <person name="Nierman W.C."/>
        </authorList>
    </citation>
    <scope>NUCLEOTIDE SEQUENCE [LARGE SCALE GENOMIC DNA]</scope>
    <source>
        <strain evidence="9">ATCC 1007 / CBS 513.65 / DSM 816 / NCTC 3887 / NRRL 1</strain>
    </source>
</reference>
<keyword evidence="4" id="KW-0539">Nucleus</keyword>
<name>A1C582_ASPCL</name>
<organism evidence="8 9">
    <name type="scientific">Aspergillus clavatus (strain ATCC 1007 / CBS 513.65 / DSM 816 / NCTC 3887 / NRRL 1 / QM 1276 / 107)</name>
    <dbReference type="NCBI Taxonomy" id="344612"/>
    <lineage>
        <taxon>Eukaryota</taxon>
        <taxon>Fungi</taxon>
        <taxon>Dikarya</taxon>
        <taxon>Ascomycota</taxon>
        <taxon>Pezizomycotina</taxon>
        <taxon>Eurotiomycetes</taxon>
        <taxon>Eurotiomycetidae</taxon>
        <taxon>Eurotiales</taxon>
        <taxon>Aspergillaceae</taxon>
        <taxon>Aspergillus</taxon>
        <taxon>Aspergillus subgen. Fumigati</taxon>
    </lineage>
</organism>
<dbReference type="GO" id="GO:0001003">
    <property type="term" value="F:RNA polymerase III type 2 promoter sequence-specific DNA binding"/>
    <property type="evidence" value="ECO:0007669"/>
    <property type="project" value="TreeGrafter"/>
</dbReference>
<dbReference type="RefSeq" id="XP_001276276.1">
    <property type="nucleotide sequence ID" value="XM_001276275.1"/>
</dbReference>
<evidence type="ECO:0000256" key="5">
    <source>
        <dbReference type="SAM" id="MobiDB-lite"/>
    </source>
</evidence>
<keyword evidence="2" id="KW-0238">DNA-binding</keyword>
<dbReference type="GO" id="GO:0005634">
    <property type="term" value="C:nucleus"/>
    <property type="evidence" value="ECO:0007669"/>
    <property type="project" value="UniProtKB-SubCell"/>
</dbReference>
<keyword evidence="9" id="KW-1185">Reference proteome</keyword>
<dbReference type="InterPro" id="IPR042536">
    <property type="entry name" value="TFIIIC_tauA_Sfc1"/>
</dbReference>
<dbReference type="PANTHER" id="PTHR13230">
    <property type="entry name" value="GENERAL TRANSCRIPTION FACTOR IIIC, POLYPEPTIDE 5"/>
    <property type="match status" value="1"/>
</dbReference>
<dbReference type="GeneID" id="4708517"/>
<dbReference type="STRING" id="344612.A1C582"/>
<feature type="domain" description="Transcription factor IIIC subunit 5 HTH" evidence="6">
    <location>
        <begin position="201"/>
        <end position="352"/>
    </location>
</feature>
<dbReference type="VEuPathDB" id="FungiDB:ACLA_002610"/>
<feature type="compositionally biased region" description="Acidic residues" evidence="5">
    <location>
        <begin position="598"/>
        <end position="614"/>
    </location>
</feature>
<dbReference type="OMA" id="PPEYFVR"/>
<dbReference type="Pfam" id="PF09734">
    <property type="entry name" value="Tau95"/>
    <property type="match status" value="1"/>
</dbReference>
<dbReference type="eggNOG" id="KOG2473">
    <property type="taxonomic scope" value="Eukaryota"/>
</dbReference>
<evidence type="ECO:0000259" key="6">
    <source>
        <dbReference type="Pfam" id="PF09734"/>
    </source>
</evidence>
<comment type="subcellular location">
    <subcellularLocation>
        <location evidence="1">Nucleus</location>
    </subcellularLocation>
</comment>
<evidence type="ECO:0000256" key="1">
    <source>
        <dbReference type="ARBA" id="ARBA00004123"/>
    </source>
</evidence>
<dbReference type="HOGENOM" id="CLU_016809_3_0_1"/>
<dbReference type="GO" id="GO:0000127">
    <property type="term" value="C:transcription factor TFIIIC complex"/>
    <property type="evidence" value="ECO:0007669"/>
    <property type="project" value="InterPro"/>
</dbReference>
<feature type="region of interest" description="Disordered" evidence="5">
    <location>
        <begin position="525"/>
        <end position="573"/>
    </location>
</feature>
<evidence type="ECO:0000256" key="4">
    <source>
        <dbReference type="ARBA" id="ARBA00023242"/>
    </source>
</evidence>
<evidence type="ECO:0000313" key="9">
    <source>
        <dbReference type="Proteomes" id="UP000006701"/>
    </source>
</evidence>
<dbReference type="EMBL" id="DS027004">
    <property type="protein sequence ID" value="EAW14850.1"/>
    <property type="molecule type" value="Genomic_DNA"/>
</dbReference>
<dbReference type="InterPro" id="IPR040454">
    <property type="entry name" value="TF_IIIC_Tfc1/Sfc1"/>
</dbReference>
<dbReference type="OrthoDB" id="5598268at2759"/>
<feature type="compositionally biased region" description="Acidic residues" evidence="5">
    <location>
        <begin position="558"/>
        <end position="572"/>
    </location>
</feature>
<dbReference type="GO" id="GO:0006384">
    <property type="term" value="P:transcription initiation at RNA polymerase III promoter"/>
    <property type="evidence" value="ECO:0007669"/>
    <property type="project" value="InterPro"/>
</dbReference>
<evidence type="ECO:0000313" key="8">
    <source>
        <dbReference type="EMBL" id="EAW14850.1"/>
    </source>
</evidence>
<protein>
    <submittedName>
        <fullName evidence="8">RNA polymerase III transcription factor subunit, putative</fullName>
    </submittedName>
</protein>
<dbReference type="Gene3D" id="3.30.200.160">
    <property type="entry name" value="TFIIIC, subcomplex tauA, subunit Sfc1, barrel domain"/>
    <property type="match status" value="1"/>
</dbReference>
<keyword evidence="3" id="KW-0804">Transcription</keyword>
<dbReference type="Pfam" id="PF17682">
    <property type="entry name" value="Tau95_N"/>
    <property type="match status" value="1"/>
</dbReference>
<dbReference type="GO" id="GO:0001002">
    <property type="term" value="F:RNA polymerase III type 1 promoter sequence-specific DNA binding"/>
    <property type="evidence" value="ECO:0007669"/>
    <property type="project" value="TreeGrafter"/>
</dbReference>
<dbReference type="Proteomes" id="UP000006701">
    <property type="component" value="Unassembled WGS sequence"/>
</dbReference>
<dbReference type="PANTHER" id="PTHR13230:SF5">
    <property type="entry name" value="GENERAL TRANSCRIPTION FACTOR 3C POLYPEPTIDE 5"/>
    <property type="match status" value="1"/>
</dbReference>
<proteinExistence type="predicted"/>
<feature type="region of interest" description="Disordered" evidence="5">
    <location>
        <begin position="360"/>
        <end position="385"/>
    </location>
</feature>
<dbReference type="InterPro" id="IPR041499">
    <property type="entry name" value="Tfc1/Sfc1_N"/>
</dbReference>
<evidence type="ECO:0000256" key="2">
    <source>
        <dbReference type="ARBA" id="ARBA00023125"/>
    </source>
</evidence>
<sequence length="626" mass="68685">MTMTDQQGTRTAPYYSIPPRHIVSIEHPAIIKNIDRALETLEGNAGISKILNPPKADAPAHLLLRPEDAMSRPLKSTSSAANNILLKVTVPRRTGRKRKRGSDEPFTGIPVATASGDCEPWRRSAKQILQSLRDNAGRYAVEPVGMVKRTHVFRGMPDFVYSTAGSAFSNRFREQILSFDYEKMKQFDIDMSKGAISDVDLIPPPSFSHGDIPFTYVYRQNPTVRQSVDTSGNITTINTSQATKIHTYLLPGDIPAVPTKPRENLAPISTFDPILQETIACIEALFQDRPAWTRRGLRNHLKTAEQRYALRHAVPYVGYIFRSGPWRDAIIKFGHDPRTSPDYRIYQTVMFRILSGTSELSRDAGSGRRHTIPRPNEVPTGPEPFPTNTHLFTGIPPLPQDGRMWMFCDITDPLLRGILFPSDPPPDFLRATCEIAVDGWFGSGTLAKAKTIMRAKIQSLQEGRMPDEDAAFERILALPEHAPPESSLAEFTLDPVGASSREMQLAADIRAVIKGSWKGLSGLAGEKGAGGEDVAVGQAEGPKRAAGGKQVQWREGVGEDEEESEGEGEEEALEHAEMLEAQVNAAAEAIEVAATAVVEEEEAEQGQEESDEGGDLNTGKPGHQGP</sequence>
<evidence type="ECO:0000259" key="7">
    <source>
        <dbReference type="Pfam" id="PF17682"/>
    </source>
</evidence>
<dbReference type="AlphaFoldDB" id="A1C582"/>
<feature type="domain" description="Transcription factor IIIC subunit Tfc1/Sfc1 triple barrel" evidence="7">
    <location>
        <begin position="23"/>
        <end position="162"/>
    </location>
</feature>
<gene>
    <name evidence="8" type="ORF">ACLA_002610</name>
</gene>
<feature type="region of interest" description="Disordered" evidence="5">
    <location>
        <begin position="592"/>
        <end position="626"/>
    </location>
</feature>
<accession>A1C582</accession>